<comment type="caution">
    <text evidence="1">The sequence shown here is derived from an EMBL/GenBank/DDBJ whole genome shotgun (WGS) entry which is preliminary data.</text>
</comment>
<dbReference type="InterPro" id="IPR014942">
    <property type="entry name" value="AbiEii"/>
</dbReference>
<dbReference type="PATRIC" id="fig|37916.4.peg.1095"/>
<reference evidence="1 2" key="1">
    <citation type="journal article" date="2015" name="Genome Biol. Evol.">
        <title>Characterization of Three Mycobacterium spp. with Potential Use in Bioremediation by Genome Sequencing and Comparative Genomics.</title>
        <authorList>
            <person name="Das S."/>
            <person name="Pettersson B.M."/>
            <person name="Behra P.R."/>
            <person name="Ramesh M."/>
            <person name="Dasgupta S."/>
            <person name="Bhattacharya A."/>
            <person name="Kirsebom L.A."/>
        </authorList>
    </citation>
    <scope>NUCLEOTIDE SEQUENCE [LARGE SCALE GENOMIC DNA]</scope>
    <source>
        <strain evidence="1 2">DSM 43826</strain>
    </source>
</reference>
<evidence type="ECO:0000313" key="1">
    <source>
        <dbReference type="EMBL" id="KMO82588.1"/>
    </source>
</evidence>
<keyword evidence="2" id="KW-1185">Reference proteome</keyword>
<dbReference type="EMBL" id="JYNL01000009">
    <property type="protein sequence ID" value="KMO82588.1"/>
    <property type="molecule type" value="Genomic_DNA"/>
</dbReference>
<sequence>MQRDEYRESLDIDFLVSDVDGYRELRRLVTGEAGVNGLTMRDCELRVLRPVRADQYGLRTFLEVEGEAVKFEIVFEGHLALDMPSANEHVCGVWTLAMVDAAACKLLANADRWADPSVWNRDVIDLAMLQAPIDVFDAAVAKAARAYGDAVVRCLNAAVDHLCADDSQRLRRAMAALQVDVPEDYLRQRITALRRGSA</sequence>
<name>A0A0J6WKS2_9MYCO</name>
<dbReference type="STRING" id="37916.MCHLDSM_01211"/>
<protein>
    <recommendedName>
        <fullName evidence="3">Nucleotidyl transferase AbiEii toxin, Type IV TA system</fullName>
    </recommendedName>
</protein>
<evidence type="ECO:0008006" key="3">
    <source>
        <dbReference type="Google" id="ProtNLM"/>
    </source>
</evidence>
<accession>A0A0J6WKS2</accession>
<dbReference type="AlphaFoldDB" id="A0A0J6WKS2"/>
<gene>
    <name evidence="1" type="ORF">MCHLDSM_01211</name>
</gene>
<dbReference type="Pfam" id="PF08843">
    <property type="entry name" value="AbiEii"/>
    <property type="match status" value="1"/>
</dbReference>
<proteinExistence type="predicted"/>
<evidence type="ECO:0000313" key="2">
    <source>
        <dbReference type="Proteomes" id="UP000036513"/>
    </source>
</evidence>
<organism evidence="1 2">
    <name type="scientific">Mycolicibacterium chlorophenolicum</name>
    <dbReference type="NCBI Taxonomy" id="37916"/>
    <lineage>
        <taxon>Bacteria</taxon>
        <taxon>Bacillati</taxon>
        <taxon>Actinomycetota</taxon>
        <taxon>Actinomycetes</taxon>
        <taxon>Mycobacteriales</taxon>
        <taxon>Mycobacteriaceae</taxon>
        <taxon>Mycolicibacterium</taxon>
    </lineage>
</organism>
<dbReference type="Proteomes" id="UP000036513">
    <property type="component" value="Unassembled WGS sequence"/>
</dbReference>